<evidence type="ECO:0000256" key="1">
    <source>
        <dbReference type="SAM" id="MobiDB-lite"/>
    </source>
</evidence>
<gene>
    <name evidence="4" type="ORF">AB6713_19550</name>
</gene>
<dbReference type="Pfam" id="PF20009">
    <property type="entry name" value="GEVED"/>
    <property type="match status" value="1"/>
</dbReference>
<dbReference type="Gene3D" id="2.60.40.10">
    <property type="entry name" value="Immunoglobulins"/>
    <property type="match status" value="1"/>
</dbReference>
<dbReference type="RefSeq" id="WP_370566119.1">
    <property type="nucleotide sequence ID" value="NZ_JBFWIC010000050.1"/>
</dbReference>
<dbReference type="NCBIfam" id="TIGR01451">
    <property type="entry name" value="B_ant_repeat"/>
    <property type="match status" value="2"/>
</dbReference>
<dbReference type="Proteomes" id="UP001566331">
    <property type="component" value="Unassembled WGS sequence"/>
</dbReference>
<evidence type="ECO:0000313" key="4">
    <source>
        <dbReference type="EMBL" id="MEZ0476784.1"/>
    </source>
</evidence>
<dbReference type="InterPro" id="IPR045474">
    <property type="entry name" value="GEVED"/>
</dbReference>
<protein>
    <submittedName>
        <fullName evidence="4">GEVED domain-containing protein</fullName>
    </submittedName>
</protein>
<feature type="region of interest" description="Disordered" evidence="1">
    <location>
        <begin position="641"/>
        <end position="664"/>
    </location>
</feature>
<dbReference type="EMBL" id="JBFWIC010000050">
    <property type="protein sequence ID" value="MEZ0476784.1"/>
    <property type="molecule type" value="Genomic_DNA"/>
</dbReference>
<proteinExistence type="predicted"/>
<reference evidence="4 5" key="1">
    <citation type="submission" date="2024-07" db="EMBL/GenBank/DDBJ databases">
        <title>Luteimonas salilacus sp. nov., isolated from the shore soil of Salt Lake in Tibet of China.</title>
        <authorList>
            <person name="Zhang X."/>
            <person name="Li A."/>
        </authorList>
    </citation>
    <scope>NUCLEOTIDE SEQUENCE [LARGE SCALE GENOMIC DNA]</scope>
    <source>
        <strain evidence="4 5">B3-2-R+30</strain>
    </source>
</reference>
<dbReference type="Pfam" id="PF01345">
    <property type="entry name" value="DUF11"/>
    <property type="match status" value="2"/>
</dbReference>
<comment type="caution">
    <text evidence="4">The sequence shown here is derived from an EMBL/GenBank/DDBJ whole genome shotgun (WGS) entry which is preliminary data.</text>
</comment>
<dbReference type="PANTHER" id="PTHR34819:SF3">
    <property type="entry name" value="CELL SURFACE PROTEIN"/>
    <property type="match status" value="1"/>
</dbReference>
<dbReference type="InterPro" id="IPR001434">
    <property type="entry name" value="OmcB-like_DUF11"/>
</dbReference>
<accession>A0ABV4HVI8</accession>
<evidence type="ECO:0000259" key="3">
    <source>
        <dbReference type="Pfam" id="PF20009"/>
    </source>
</evidence>
<feature type="domain" description="DUF11" evidence="2">
    <location>
        <begin position="858"/>
        <end position="955"/>
    </location>
</feature>
<keyword evidence="5" id="KW-1185">Reference proteome</keyword>
<feature type="domain" description="GEVED" evidence="3">
    <location>
        <begin position="447"/>
        <end position="520"/>
    </location>
</feature>
<sequence length="956" mass="97594">MMSISLREMPLPRIEETSMKATHGPSPHRATVHAPRGRRHVAAILLVGLAVLLGIGPAFADDFYFTRTRALGGGPDNGETGLFRWNDATNAQSQVSGDGSPLRHPVNGRMTVDAIATDLSGTLYGFAIDDISTAGTFLPWSTEFADQCTATQRSRLVSINTTTAEIEYVGTSWLSGRQITGAAFDGQGRLWVYDCVSASALQISPSTGGIIGAPVPVNLVGLAGYDFDLDFAANGTGIIGYGGLQFLAFNPDTGWVADVPTNSQNNGFDGIFQPPYMVPGVAFTNHLSARNGSPQAEACRLNIGEIRGADELGHLNDPFFANPSIAHKDVDKYNPPNVANHNAGPGDLARVGGPALPDCFYDWGDAPNSYGTLLAGNGARHTIIADSPYLGAGLPDFEIDGQPNAGATGDNSIGTDDEDGVAVPALPVGATAQIEVTAGNVGPGTLLQGWIDWAGDGSFAEPGDQVLVDAAVTTGTNTFDIAVPATATVGTTYARFRIANQAGLGFVGLAGSGEVEDHQVEVTAGEVDLAITKDDGQTAYSPGGTVIYEIVVTNNGPSDVLGAQVSDPLPDGITDASWTCADDGGGSACGAASGTGAIATTADLPAGASVTYTLTMTVPIGFGGDLVNTATVDVPAGVTDSDLANNTASDTNTEFTSPPGPNPSVCNIADNGSFESPDIQNDPEGPGDNTAYVNGFAVWRTTTNPISGWETAAGTIDILRHFNNASNGLQSIDLWGTAAATIRQTFTGLVPGAQYTFSVDYSGLSAANSIAVVQLGNGVGAAPVTLATLQAAADGVNNGNAGIPATPSFSVTWSTYRHTFIAAGTEATVQFVNNTAPADFNTGLFVDNFSFAGDPCADLGIAKTVTPEEVRSGEAVVYTLQLTNNGPDPANGALVTDPGVPDSLECTALTCAADAGAACPAGITPAQLAAGLAIPTFPVGGTVTLELTCTVTATGL</sequence>
<evidence type="ECO:0000313" key="5">
    <source>
        <dbReference type="Proteomes" id="UP001566331"/>
    </source>
</evidence>
<dbReference type="Gene3D" id="2.60.120.260">
    <property type="entry name" value="Galactose-binding domain-like"/>
    <property type="match status" value="1"/>
</dbReference>
<dbReference type="PANTHER" id="PTHR34819">
    <property type="entry name" value="LARGE CYSTEINE-RICH PERIPLASMIC PROTEIN OMCB"/>
    <property type="match status" value="1"/>
</dbReference>
<feature type="compositionally biased region" description="Polar residues" evidence="1">
    <location>
        <begin position="642"/>
        <end position="656"/>
    </location>
</feature>
<feature type="domain" description="DUF11" evidence="2">
    <location>
        <begin position="528"/>
        <end position="651"/>
    </location>
</feature>
<dbReference type="InterPro" id="IPR047589">
    <property type="entry name" value="DUF11_rpt"/>
</dbReference>
<evidence type="ECO:0000259" key="2">
    <source>
        <dbReference type="Pfam" id="PF01345"/>
    </source>
</evidence>
<dbReference type="InterPro" id="IPR013783">
    <property type="entry name" value="Ig-like_fold"/>
</dbReference>
<name>A0ABV4HVI8_9GAMM</name>
<dbReference type="InterPro" id="IPR051172">
    <property type="entry name" value="Chlamydia_OmcB"/>
</dbReference>
<organism evidence="4 5">
    <name type="scientific">Luteimonas salinilitoris</name>
    <dbReference type="NCBI Taxonomy" id="3237697"/>
    <lineage>
        <taxon>Bacteria</taxon>
        <taxon>Pseudomonadati</taxon>
        <taxon>Pseudomonadota</taxon>
        <taxon>Gammaproteobacteria</taxon>
        <taxon>Lysobacterales</taxon>
        <taxon>Lysobacteraceae</taxon>
        <taxon>Luteimonas</taxon>
    </lineage>
</organism>